<evidence type="ECO:0000313" key="2">
    <source>
        <dbReference type="EMBL" id="KKQ48047.1"/>
    </source>
</evidence>
<comment type="caution">
    <text evidence="2">The sequence shown here is derived from an EMBL/GenBank/DDBJ whole genome shotgun (WGS) entry which is preliminary data.</text>
</comment>
<gene>
    <name evidence="2" type="ORF">US67_C0043G0002</name>
</gene>
<keyword evidence="1" id="KW-0812">Transmembrane</keyword>
<dbReference type="AlphaFoldDB" id="A0A0G0I0E0"/>
<keyword evidence="1" id="KW-1133">Transmembrane helix</keyword>
<dbReference type="Proteomes" id="UP000034366">
    <property type="component" value="Unassembled WGS sequence"/>
</dbReference>
<dbReference type="EMBL" id="LBTW01000043">
    <property type="protein sequence ID" value="KKQ48047.1"/>
    <property type="molecule type" value="Genomic_DNA"/>
</dbReference>
<name>A0A0G0I0E0_9BACT</name>
<protein>
    <submittedName>
        <fullName evidence="2">Uncharacterized protein</fullName>
    </submittedName>
</protein>
<evidence type="ECO:0000313" key="3">
    <source>
        <dbReference type="Proteomes" id="UP000034366"/>
    </source>
</evidence>
<evidence type="ECO:0000256" key="1">
    <source>
        <dbReference type="SAM" id="Phobius"/>
    </source>
</evidence>
<proteinExistence type="predicted"/>
<sequence length="248" mass="28384">MEHPAFDDKENIGKKRDNQYFKVALFILLILTLLLVILVYLLQKNKLLKEESQQNRKIEEVAYDSTIIGMETGVVNFKHPSLNVGRWTFIGEATGEISEEIVKSSKTGETIGKISAVHINTKDGNDSPIVLKIVLQLTSENSDQNSIPWYLKEAYRSKEGKTISNQRISKDELSDLFNNGSKWIFEPLLRSSVSSQVLEESGYLDLAEEYYTEENWESMEDAYNNKYVDLDTDKPILVLTLHYLKPVI</sequence>
<feature type="transmembrane region" description="Helical" evidence="1">
    <location>
        <begin position="20"/>
        <end position="42"/>
    </location>
</feature>
<keyword evidence="1" id="KW-0472">Membrane</keyword>
<reference evidence="2 3" key="1">
    <citation type="journal article" date="2015" name="Nature">
        <title>rRNA introns, odd ribosomes, and small enigmatic genomes across a large radiation of phyla.</title>
        <authorList>
            <person name="Brown C.T."/>
            <person name="Hug L.A."/>
            <person name="Thomas B.C."/>
            <person name="Sharon I."/>
            <person name="Castelle C.J."/>
            <person name="Singh A."/>
            <person name="Wilkins M.J."/>
            <person name="Williams K.H."/>
            <person name="Banfield J.F."/>
        </authorList>
    </citation>
    <scope>NUCLEOTIDE SEQUENCE [LARGE SCALE GENOMIC DNA]</scope>
</reference>
<accession>A0A0G0I0E0</accession>
<organism evidence="2 3">
    <name type="scientific">Candidatus Woesebacteria bacterium GW2011_GWD1_38_10</name>
    <dbReference type="NCBI Taxonomy" id="1618592"/>
    <lineage>
        <taxon>Bacteria</taxon>
        <taxon>Candidatus Woeseibacteriota</taxon>
    </lineage>
</organism>